<evidence type="ECO:0000256" key="7">
    <source>
        <dbReference type="ARBA" id="ARBA00023136"/>
    </source>
</evidence>
<keyword evidence="3" id="KW-0812">Transmembrane</keyword>
<evidence type="ECO:0000256" key="6">
    <source>
        <dbReference type="ARBA" id="ARBA00022989"/>
    </source>
</evidence>
<keyword evidence="2" id="KW-0433">Leucine-rich repeat</keyword>
<dbReference type="AlphaFoldDB" id="A0A7R8CB08"/>
<keyword evidence="9" id="KW-0325">Glycoprotein</keyword>
<dbReference type="GO" id="GO:0007165">
    <property type="term" value="P:signal transduction"/>
    <property type="evidence" value="ECO:0007669"/>
    <property type="project" value="TreeGrafter"/>
</dbReference>
<dbReference type="OrthoDB" id="1421090at2759"/>
<dbReference type="InterPro" id="IPR035897">
    <property type="entry name" value="Toll_tir_struct_dom_sf"/>
</dbReference>
<dbReference type="InterPro" id="IPR003591">
    <property type="entry name" value="Leu-rich_rpt_typical-subtyp"/>
</dbReference>
<dbReference type="InterPro" id="IPR001611">
    <property type="entry name" value="Leu-rich_rpt"/>
</dbReference>
<comment type="subcellular location">
    <subcellularLocation>
        <location evidence="1">Membrane</location>
        <topology evidence="1">Single-pass type I membrane protein</topology>
    </subcellularLocation>
</comment>
<keyword evidence="4" id="KW-0732">Signal</keyword>
<reference evidence="10" key="1">
    <citation type="submission" date="2021-02" db="EMBL/GenBank/DDBJ databases">
        <authorList>
            <person name="Bekaert M."/>
        </authorList>
    </citation>
    <scope>NUCLEOTIDE SEQUENCE</scope>
    <source>
        <strain evidence="10">IoA-00</strain>
    </source>
</reference>
<proteinExistence type="predicted"/>
<dbReference type="PANTHER" id="PTHR24365">
    <property type="entry name" value="TOLL-LIKE RECEPTOR"/>
    <property type="match status" value="1"/>
</dbReference>
<evidence type="ECO:0000313" key="10">
    <source>
        <dbReference type="EMBL" id="CAF2756340.1"/>
    </source>
</evidence>
<evidence type="ECO:0000256" key="4">
    <source>
        <dbReference type="ARBA" id="ARBA00022729"/>
    </source>
</evidence>
<keyword evidence="11" id="KW-1185">Reference proteome</keyword>
<keyword evidence="7" id="KW-0472">Membrane</keyword>
<dbReference type="Gene3D" id="3.80.10.10">
    <property type="entry name" value="Ribonuclease Inhibitor"/>
    <property type="match status" value="3"/>
</dbReference>
<dbReference type="Gene3D" id="3.40.50.10140">
    <property type="entry name" value="Toll/interleukin-1 receptor homology (TIR) domain"/>
    <property type="match status" value="2"/>
</dbReference>
<evidence type="ECO:0000256" key="9">
    <source>
        <dbReference type="ARBA" id="ARBA00023180"/>
    </source>
</evidence>
<dbReference type="SUPFAM" id="SSF52058">
    <property type="entry name" value="L domain-like"/>
    <property type="match status" value="3"/>
</dbReference>
<dbReference type="PROSITE" id="PS51450">
    <property type="entry name" value="LRR"/>
    <property type="match status" value="2"/>
</dbReference>
<dbReference type="SUPFAM" id="SSF52200">
    <property type="entry name" value="Toll/Interleukin receptor TIR domain"/>
    <property type="match status" value="2"/>
</dbReference>
<evidence type="ECO:0000256" key="8">
    <source>
        <dbReference type="ARBA" id="ARBA00023170"/>
    </source>
</evidence>
<evidence type="ECO:0000256" key="1">
    <source>
        <dbReference type="ARBA" id="ARBA00004479"/>
    </source>
</evidence>
<organism evidence="10 11">
    <name type="scientific">Lepeophtheirus salmonis</name>
    <name type="common">Salmon louse</name>
    <name type="synonym">Caligus salmonis</name>
    <dbReference type="NCBI Taxonomy" id="72036"/>
    <lineage>
        <taxon>Eukaryota</taxon>
        <taxon>Metazoa</taxon>
        <taxon>Ecdysozoa</taxon>
        <taxon>Arthropoda</taxon>
        <taxon>Crustacea</taxon>
        <taxon>Multicrustacea</taxon>
        <taxon>Hexanauplia</taxon>
        <taxon>Copepoda</taxon>
        <taxon>Siphonostomatoida</taxon>
        <taxon>Caligidae</taxon>
        <taxon>Lepeophtheirus</taxon>
    </lineage>
</organism>
<keyword evidence="8" id="KW-0675">Receptor</keyword>
<protein>
    <submittedName>
        <fullName evidence="10">(salmon louse) hypothetical protein</fullName>
    </submittedName>
</protein>
<accession>A0A7R8CB08</accession>
<dbReference type="GO" id="GO:0038023">
    <property type="term" value="F:signaling receptor activity"/>
    <property type="evidence" value="ECO:0007669"/>
    <property type="project" value="TreeGrafter"/>
</dbReference>
<dbReference type="SMART" id="SM00082">
    <property type="entry name" value="LRRCT"/>
    <property type="match status" value="1"/>
</dbReference>
<evidence type="ECO:0000256" key="3">
    <source>
        <dbReference type="ARBA" id="ARBA00022692"/>
    </source>
</evidence>
<evidence type="ECO:0000313" key="11">
    <source>
        <dbReference type="Proteomes" id="UP000675881"/>
    </source>
</evidence>
<sequence length="1096" mass="127053">MRLVLLSLEEINLSNNLIGPTLSKEYLKFHQNNITINLRDNQIKEMEPFPLHENQNINIYLSGNPIDCNCKSLEFHQWTKRSFSERTVHIPDIDRLMCASPLNLKDRVFLDVPSNQLTCPFPSVHIPNVFCPCMQCQYIPFTKTIHLNCSNSELTQFPERVPSPIKETLWISLDMSNNHLIGTLQTLESLFYVQNLTELYLSHNQITSISHQLPANMRLLHLDNNRLEITNEEVSALINAPELVENLFTDCLKTNDNPNLEIIDASQVVLRDCNIQGKEKDILISQFADEEEFCLELNSLVIIYVLPAILVLYPVFRQYFIRNDESKNPYDVFISYSHEDSDYVEGKLVDGLESPQDDPLLKYKCLLAIRDFVPGEVISEQIKSHFAQNWDLPSKEDIGPSIMNYISQNTYLDHDHPNFWRNIRYALPHKGNSKSWRPTWLKPRKMVNQLHLMETPNSTPVPPFNDKIENTYRNTDNLKHNTGFMDIGVFETANVSKCITIMMTRSICALVQTLKSELSKIIGTFSLICESFYSIDNEEEEDFKNSDHARKTIQLTEHVKKFQLNLGEIHTLEIVDCPNPTSYSHFFNILKITKLDVLAIESTILNPVVLSPSILPKCYLMENLKSLILRNPGFTFNSPDAFIHLRNLINFEGFSINLPQFPNFRNLQNLNTLKLHQVPFLKVERKSLVGLRNLTLLSLTSDNLIHLPNGLLRPLSNLVTCKFSNNLINNIPSNFFAHNLALKEVIWYRDYNIDCHNESLPCVRKFPKNMFGACSSLTSFYYSSSSSKMKVIFHKDIFSRCSELRTLHITEAGMTSRDLLNFNISQMKNLTRLVLYKNNITSLTNELMLSRDVDIHLENNPLNCSDCETLGTYLALKNINRAICFNSHDIANLSTPHDAWIYNNCSQVGSSGLHIIHIPSHLYIFIGVGFALILILLILISLILTNQCIRIRLYNIQFWSVFFQNEIDENIQYDAFISYAEEDWEYVRQVILPGLEEGQRNGKVIKLQRTYKCCDHYRDWMVESSWAQIEFDEAYIKRKVIMVLRGSESQLSDRLELFPSINHYVETFTYLKEDDPLFWEKLTYLLLIEKCKRRRV</sequence>
<gene>
    <name evidence="10" type="ORF">LSAA_1579</name>
</gene>
<dbReference type="InterPro" id="IPR032675">
    <property type="entry name" value="LRR_dom_sf"/>
</dbReference>
<dbReference type="InterPro" id="IPR000483">
    <property type="entry name" value="Cys-rich_flank_reg_C"/>
</dbReference>
<name>A0A7R8CB08_LEPSM</name>
<dbReference type="EMBL" id="HG994580">
    <property type="protein sequence ID" value="CAF2756340.1"/>
    <property type="molecule type" value="Genomic_DNA"/>
</dbReference>
<evidence type="ECO:0000256" key="5">
    <source>
        <dbReference type="ARBA" id="ARBA00022737"/>
    </source>
</evidence>
<dbReference type="PANTHER" id="PTHR24365:SF541">
    <property type="entry name" value="PROTEIN TOLL-RELATED"/>
    <property type="match status" value="1"/>
</dbReference>
<dbReference type="Proteomes" id="UP000675881">
    <property type="component" value="Chromosome 1"/>
</dbReference>
<keyword evidence="6" id="KW-1133">Transmembrane helix</keyword>
<keyword evidence="5" id="KW-0677">Repeat</keyword>
<dbReference type="SMART" id="SM00369">
    <property type="entry name" value="LRR_TYP"/>
    <property type="match status" value="6"/>
</dbReference>
<evidence type="ECO:0000256" key="2">
    <source>
        <dbReference type="ARBA" id="ARBA00022614"/>
    </source>
</evidence>
<dbReference type="GO" id="GO:0005886">
    <property type="term" value="C:plasma membrane"/>
    <property type="evidence" value="ECO:0007669"/>
    <property type="project" value="TreeGrafter"/>
</dbReference>